<reference evidence="1 2" key="1">
    <citation type="submission" date="2016-06" db="EMBL/GenBank/DDBJ databases">
        <authorList>
            <person name="Kjaerup R.B."/>
            <person name="Dalgaard T.S."/>
            <person name="Juul-Madsen H.R."/>
        </authorList>
    </citation>
    <scope>NUCLEOTIDE SEQUENCE [LARGE SCALE GENOMIC DNA]</scope>
    <source>
        <strain evidence="1 2">DSM 43363</strain>
    </source>
</reference>
<dbReference type="EMBL" id="FMIC01000002">
    <property type="protein sequence ID" value="SCL67121.1"/>
    <property type="molecule type" value="Genomic_DNA"/>
</dbReference>
<gene>
    <name evidence="1" type="ORF">GA0070608_3438</name>
</gene>
<sequence length="49" mass="5237">MILDVFHGVITDIVTYLDADRLVPLSGGVRSQRERGAGTARCHAVSPVS</sequence>
<evidence type="ECO:0000313" key="2">
    <source>
        <dbReference type="Proteomes" id="UP000199343"/>
    </source>
</evidence>
<protein>
    <submittedName>
        <fullName evidence="1">Uncharacterized protein</fullName>
    </submittedName>
</protein>
<accession>A0A1C6VLB6</accession>
<dbReference type="Proteomes" id="UP000199343">
    <property type="component" value="Unassembled WGS sequence"/>
</dbReference>
<name>A0A1C6VLB6_9ACTN</name>
<organism evidence="1 2">
    <name type="scientific">Micromonospora peucetia</name>
    <dbReference type="NCBI Taxonomy" id="47871"/>
    <lineage>
        <taxon>Bacteria</taxon>
        <taxon>Bacillati</taxon>
        <taxon>Actinomycetota</taxon>
        <taxon>Actinomycetes</taxon>
        <taxon>Micromonosporales</taxon>
        <taxon>Micromonosporaceae</taxon>
        <taxon>Micromonospora</taxon>
    </lineage>
</organism>
<evidence type="ECO:0000313" key="1">
    <source>
        <dbReference type="EMBL" id="SCL67121.1"/>
    </source>
</evidence>
<proteinExistence type="predicted"/>
<dbReference type="AlphaFoldDB" id="A0A1C6VLB6"/>